<dbReference type="Pfam" id="PF14310">
    <property type="entry name" value="Fn3-like"/>
    <property type="match status" value="1"/>
</dbReference>
<dbReference type="PRINTS" id="PR00133">
    <property type="entry name" value="GLHYDRLASE3"/>
</dbReference>
<evidence type="ECO:0000256" key="2">
    <source>
        <dbReference type="ARBA" id="ARBA00005336"/>
    </source>
</evidence>
<dbReference type="InterPro" id="IPR036464">
    <property type="entry name" value="Rubisco_LSMT_subst-bd_sf"/>
</dbReference>
<dbReference type="Pfam" id="PF00933">
    <property type="entry name" value="Glyco_hydro_3"/>
    <property type="match status" value="1"/>
</dbReference>
<dbReference type="EMBL" id="CAUYUJ010013436">
    <property type="protein sequence ID" value="CAK0836191.1"/>
    <property type="molecule type" value="Genomic_DNA"/>
</dbReference>
<evidence type="ECO:0000256" key="5">
    <source>
        <dbReference type="ARBA" id="ARBA00023295"/>
    </source>
</evidence>
<dbReference type="InterPro" id="IPR002772">
    <property type="entry name" value="Glyco_hydro_3_C"/>
</dbReference>
<dbReference type="PANTHER" id="PTHR42715:SF10">
    <property type="entry name" value="BETA-GLUCOSIDASE"/>
    <property type="match status" value="1"/>
</dbReference>
<evidence type="ECO:0000313" key="9">
    <source>
        <dbReference type="Proteomes" id="UP001189429"/>
    </source>
</evidence>
<dbReference type="Gene3D" id="3.40.50.1700">
    <property type="entry name" value="Glycoside hydrolase family 3 C-terminal domain"/>
    <property type="match status" value="1"/>
</dbReference>
<dbReference type="Gene3D" id="3.90.1420.10">
    <property type="entry name" value="Rubisco LSMT, substrate-binding domain"/>
    <property type="match status" value="1"/>
</dbReference>
<name>A0ABN9SUL9_9DINO</name>
<feature type="region of interest" description="Disordered" evidence="6">
    <location>
        <begin position="1792"/>
        <end position="1831"/>
    </location>
</feature>
<feature type="region of interest" description="Disordered" evidence="6">
    <location>
        <begin position="2396"/>
        <end position="2438"/>
    </location>
</feature>
<feature type="compositionally biased region" description="Low complexity" evidence="6">
    <location>
        <begin position="1915"/>
        <end position="1926"/>
    </location>
</feature>
<dbReference type="SUPFAM" id="SSF82199">
    <property type="entry name" value="SET domain"/>
    <property type="match status" value="1"/>
</dbReference>
<dbReference type="Gene3D" id="3.20.20.300">
    <property type="entry name" value="Glycoside hydrolase, family 3, N-terminal domain"/>
    <property type="match status" value="1"/>
</dbReference>
<protein>
    <recommendedName>
        <fullName evidence="3">beta-glucosidase</fullName>
        <ecNumber evidence="3">3.2.1.21</ecNumber>
    </recommendedName>
</protein>
<dbReference type="Pfam" id="PF01915">
    <property type="entry name" value="Glyco_hydro_3_C"/>
    <property type="match status" value="1"/>
</dbReference>
<feature type="region of interest" description="Disordered" evidence="6">
    <location>
        <begin position="1704"/>
        <end position="1746"/>
    </location>
</feature>
<dbReference type="InterPro" id="IPR013783">
    <property type="entry name" value="Ig-like_fold"/>
</dbReference>
<dbReference type="Gene3D" id="3.90.1410.10">
    <property type="entry name" value="set domain protein methyltransferase, domain 1"/>
    <property type="match status" value="1"/>
</dbReference>
<dbReference type="SUPFAM" id="SSF52279">
    <property type="entry name" value="Beta-D-glucan exohydrolase, C-terminal domain"/>
    <property type="match status" value="1"/>
</dbReference>
<proteinExistence type="inferred from homology"/>
<dbReference type="InterPro" id="IPR001764">
    <property type="entry name" value="Glyco_hydro_3_N"/>
</dbReference>
<dbReference type="InterPro" id="IPR046341">
    <property type="entry name" value="SET_dom_sf"/>
</dbReference>
<dbReference type="PANTHER" id="PTHR42715">
    <property type="entry name" value="BETA-GLUCOSIDASE"/>
    <property type="match status" value="1"/>
</dbReference>
<dbReference type="InterPro" id="IPR036962">
    <property type="entry name" value="Glyco_hydro_3_N_sf"/>
</dbReference>
<feature type="compositionally biased region" description="Low complexity" evidence="6">
    <location>
        <begin position="1707"/>
        <end position="1728"/>
    </location>
</feature>
<comment type="caution">
    <text evidence="8">The sequence shown here is derived from an EMBL/GenBank/DDBJ whole genome shotgun (WGS) entry which is preliminary data.</text>
</comment>
<dbReference type="SMART" id="SM01217">
    <property type="entry name" value="Fn3_like"/>
    <property type="match status" value="1"/>
</dbReference>
<evidence type="ECO:0000313" key="8">
    <source>
        <dbReference type="EMBL" id="CAK0836191.1"/>
    </source>
</evidence>
<sequence>MANIPPLAQDLLPQTFGGLVLAKGMDKRADELRNLTATRTAPKEQLLERFAPFEAGDWAPLQAPPARRRRGGDRGRPLAGGDEELSQRCARAHALAQQGEVSAARQALTASTIAPGTEATLAELRGPARRLAEPREPLRADLAALAPEPILLESDKLLSSLRGCRRGAARGPALQRYCGIGVNMGETKVWSAGGVEPPGVRQLGAERDRVWVGDTAAPPCEQGLVILDTPIGHVAFARHHMRSPLADHRAPLNRLSQVGDLQTAWLLLSTCANPRANSYLRTMALEGAREFAAARDEHMAQAATDLSGTPPDQLAAGQTAREVAQLPLCLGGLGLRFAARMAPAAWWVSWADCLPMLRERSPALTADICRALDADAAGLPPGLRQAAEARRQLAQAGYDSPTWKALALGARPPPTVDREMGERARGWQFRAARARDDRAREGIVQRMRTPERAMLRSQSGPRAGRAFTVLPTSEPMRVPPSELRAFLLRCPRLDLPFAAGARRCRARLDSRGGHGAARPTAGALKERGAPLEMATARICREAGARLAVDAAPVCPLGRDGAARPRAADEGGAWLREARRRKGNAYPELLGARRYRLVVMALEVGGRWSQVALQVARVLADCKAQSAPELLRASRAFAPSLLHLPLDGLACDGDEPRLQDVLQVGPGWSLVAFAFERLCGLGGGGEIAPASWLVAVEEIPDYSSLDRAPLVEHVKGALLDSAAGEGRTFVERRSAFAPAKRRRGLELGPFLGHCDEEPTRPLETALQVDEAIVDYVNQLFFDGHESAKGDQATTGPIRCFRENSKQGEAKTTRAWRRLRGRRKLAPARRWRPLLLPPENKPQTSKTDLANVGVMLGSSWLQCATPIFRELAIVDPEELVWEFSYPRFKKMFRLALQDLQMDQHAVPCQAWHLGPSIDVARHYRTLEDIQKRGQWKHGKQVNAAAVELEPSALGDGLGLYATRQYEADEVIFSWGLDDAAVLMVPETLANKFAAGAYGALAFQVLKAARSAEASAWRDWFNAGAQSPRWHPCRLMCTSPSLAQELWMSTTCGTSMSSTALDIKDDLSLLKGQSDLQEWTGMMALTMSRSLAKDPDGRPMLALGSDFLQDSDAPNVTLQIKYRTEGGIMGFGADVKKVPEALTLVATQTIYPSEELSYRYLRKDFPGKYIETFGFVPRHMRNEFGESAVELEFAPSDEEEDWHFNVKEQMLEDLGMTCDPIKFTIAGGDSLDMPEEQDLDFTEKSVMGQIAQVLRLKHVGGPESYLIEPIFIKKLWNFCAVRISKANEIAAIEEVIQECDRWLDLFKNLDGTERDDDNEVTATFAMVRKKEAQLLNTLKLNMTQALRDCKSSFVVFCQKAEACVPRSGRTGAAAAQAEEAVPAVFARGGAQLPPYTTKLRDELWKEAQAQVKNMAPGDYVGQEKYSCSSGTWGDGPQCNQWDSGFSPCWPSAMTISAAWDVELMGRWSREMAMEFGAPNRGQLAPGVNIARYPWNGRLGEYMSGEDPYFGARMVEKMVTAYRDLDRPPLQTVKHFIPNTIETGRMDGTEVVDERTLFEVYYPAFQAAVDAGMSAVMCSYNLVQCTSGLCNAGRAYACANHDILVKHLKGVMGFKGIVISDWDATKCQATAAKSGGCAVGSYIDGSYAATGGLDLEMPACASLSGGFANATVAADKAARTRWAYLVQGRDFDATETGENRGWFSDDEAHAEPAAAPEASGEAAPPAEAQAARGEAEVTQGAGEEAPAGAAEERPRGAFCCFWASDEQDSCATCQSHDGGMTEATCAVSSSNVWCRGGKAGHKSDKKRARRGGQKRVHRPSGREKKRAQSAGGVEPASAEGAEAFCCYWPSAGDDSCSRCEVSNSSVTKATCKVAEANTWCEGEPNSAAIRKLRLPSAASLAGPPRRVSRRLRSDEGKAGAEAPGHGAAAAPDMCDHEGEENYRSPCKLDLANQIIAESAAVLKNQGGVLPISKTAEVALVGSEACHEEPLAIGGGSGWNGMACQEQPYVNVGDGIKGIDGVTPPSCPGAGGENSEAASADVVVIVVVPEKASEGTDRSTLQLEEKDVKLIKKYSKMGKPVVVVMNAPGPMITSTWDHGVDAILVTWLPGTQNGNGIAKALYGEKYEASGRLPFTFPKCSTAACSKHDEFDGSIPLGDQIKTGLDGKHWTLSDKALIGYRWYHAHGIEPNYPFGFGLFAYGSGSVNYTAIAATPRNDGATVQAVLAHDGPRAGKDVPQLYLKFPVSVPGDAAIRPEWVLKGFAKVLVEPKQPTAVTFTLTSRDLSYWDDSPGMSRWVCARGEFTACVGANARDAVANDRGPGCKTFTPQCSEFPGPRLQEVHVAPGAASTMIGRRKFLSGWHWPLPVAASTCWAAAAAAVAAVAAAAAAAQRLRRGCGAAAGAAAPGRRGSRGREAPGALPPHGDVSDREPLAGVTAVPGSGW</sequence>
<feature type="region of interest" description="Disordered" evidence="6">
    <location>
        <begin position="57"/>
        <end position="85"/>
    </location>
</feature>
<keyword evidence="9" id="KW-1185">Reference proteome</keyword>
<evidence type="ECO:0000256" key="3">
    <source>
        <dbReference type="ARBA" id="ARBA00012744"/>
    </source>
</evidence>
<dbReference type="Gene3D" id="2.60.40.10">
    <property type="entry name" value="Immunoglobulins"/>
    <property type="match status" value="1"/>
</dbReference>
<reference evidence="8" key="1">
    <citation type="submission" date="2023-10" db="EMBL/GenBank/DDBJ databases">
        <authorList>
            <person name="Chen Y."/>
            <person name="Shah S."/>
            <person name="Dougan E. K."/>
            <person name="Thang M."/>
            <person name="Chan C."/>
        </authorList>
    </citation>
    <scope>NUCLEOTIDE SEQUENCE [LARGE SCALE GENOMIC DNA]</scope>
</reference>
<gene>
    <name evidence="8" type="ORF">PCOR1329_LOCUS32772</name>
</gene>
<evidence type="ECO:0000256" key="1">
    <source>
        <dbReference type="ARBA" id="ARBA00000448"/>
    </source>
</evidence>
<dbReference type="SUPFAM" id="SSF51445">
    <property type="entry name" value="(Trans)glycosidases"/>
    <property type="match status" value="1"/>
</dbReference>
<dbReference type="InterPro" id="IPR036881">
    <property type="entry name" value="Glyco_hydro_3_C_sf"/>
</dbReference>
<comment type="similarity">
    <text evidence="2">Belongs to the glycosyl hydrolase 3 family.</text>
</comment>
<evidence type="ECO:0000256" key="6">
    <source>
        <dbReference type="SAM" id="MobiDB-lite"/>
    </source>
</evidence>
<dbReference type="Proteomes" id="UP001189429">
    <property type="component" value="Unassembled WGS sequence"/>
</dbReference>
<accession>A0ABN9SUL9</accession>
<feature type="domain" description="Fibronectin type III-like" evidence="7">
    <location>
        <begin position="2230"/>
        <end position="2306"/>
    </location>
</feature>
<feature type="compositionally biased region" description="Low complexity" evidence="6">
    <location>
        <begin position="1736"/>
        <end position="1745"/>
    </location>
</feature>
<dbReference type="InterPro" id="IPR050288">
    <property type="entry name" value="Cellulose_deg_GH3"/>
</dbReference>
<evidence type="ECO:0000259" key="7">
    <source>
        <dbReference type="SMART" id="SM01217"/>
    </source>
</evidence>
<keyword evidence="5" id="KW-0326">Glycosidase</keyword>
<dbReference type="InterPro" id="IPR026891">
    <property type="entry name" value="Fn3-like"/>
</dbReference>
<feature type="compositionally biased region" description="Basic residues" evidence="6">
    <location>
        <begin position="1794"/>
        <end position="1823"/>
    </location>
</feature>
<feature type="region of interest" description="Disordered" evidence="6">
    <location>
        <begin position="1893"/>
        <end position="1934"/>
    </location>
</feature>
<evidence type="ECO:0000256" key="4">
    <source>
        <dbReference type="ARBA" id="ARBA00022801"/>
    </source>
</evidence>
<comment type="catalytic activity">
    <reaction evidence="1">
        <text>Hydrolysis of terminal, non-reducing beta-D-glucosyl residues with release of beta-D-glucose.</text>
        <dbReference type="EC" id="3.2.1.21"/>
    </reaction>
</comment>
<keyword evidence="4" id="KW-0378">Hydrolase</keyword>
<organism evidence="8 9">
    <name type="scientific">Prorocentrum cordatum</name>
    <dbReference type="NCBI Taxonomy" id="2364126"/>
    <lineage>
        <taxon>Eukaryota</taxon>
        <taxon>Sar</taxon>
        <taxon>Alveolata</taxon>
        <taxon>Dinophyceae</taxon>
        <taxon>Prorocentrales</taxon>
        <taxon>Prorocentraceae</taxon>
        <taxon>Prorocentrum</taxon>
    </lineage>
</organism>
<dbReference type="InterPro" id="IPR017853">
    <property type="entry name" value="GH"/>
</dbReference>
<dbReference type="EC" id="3.2.1.21" evidence="3"/>